<protein>
    <recommendedName>
        <fullName evidence="3">Ubiquitin-like domain-containing protein</fullName>
    </recommendedName>
</protein>
<name>A0A0H5R6L3_9EUKA</name>
<feature type="domain" description="Ubiquitin-like" evidence="3">
    <location>
        <begin position="26"/>
        <end position="103"/>
    </location>
</feature>
<dbReference type="AlphaFoldDB" id="A0A0H5R6L3"/>
<evidence type="ECO:0000313" key="4">
    <source>
        <dbReference type="EMBL" id="CRZ09417.1"/>
    </source>
</evidence>
<evidence type="ECO:0000256" key="2">
    <source>
        <dbReference type="SAM" id="Phobius"/>
    </source>
</evidence>
<dbReference type="InterPro" id="IPR029071">
    <property type="entry name" value="Ubiquitin-like_domsf"/>
</dbReference>
<dbReference type="Gene3D" id="3.10.20.90">
    <property type="entry name" value="Phosphatidylinositol 3-kinase Catalytic Subunit, Chain A, domain 1"/>
    <property type="match status" value="1"/>
</dbReference>
<dbReference type="Pfam" id="PF13373">
    <property type="entry name" value="Dsc3_C"/>
    <property type="match status" value="1"/>
</dbReference>
<dbReference type="PROSITE" id="PS50053">
    <property type="entry name" value="UBIQUITIN_2"/>
    <property type="match status" value="1"/>
</dbReference>
<reference evidence="4" key="1">
    <citation type="submission" date="2015-04" db="EMBL/GenBank/DDBJ databases">
        <title>The genome sequence of the plant pathogenic Rhizarian Plasmodiophora brassicae reveals insights in its biotrophic life cycle and the origin of chitin synthesis.</title>
        <authorList>
            <person name="Schwelm A."/>
            <person name="Fogelqvist J."/>
            <person name="Knaust A."/>
            <person name="Julke S."/>
            <person name="Lilja T."/>
            <person name="Dhandapani V."/>
            <person name="Bonilla-Rosso G."/>
            <person name="Karlsson M."/>
            <person name="Shevchenko A."/>
            <person name="Choi S.R."/>
            <person name="Kim H.G."/>
            <person name="Park J.Y."/>
            <person name="Lim Y.P."/>
            <person name="Ludwig-Muller J."/>
            <person name="Dixelius C."/>
        </authorList>
    </citation>
    <scope>NUCLEOTIDE SEQUENCE</scope>
    <source>
        <tissue evidence="4">Potato root galls</tissue>
    </source>
</reference>
<proteinExistence type="predicted"/>
<dbReference type="Pfam" id="PF00240">
    <property type="entry name" value="ubiquitin"/>
    <property type="match status" value="1"/>
</dbReference>
<dbReference type="SUPFAM" id="SSF54236">
    <property type="entry name" value="Ubiquitin-like"/>
    <property type="match status" value="1"/>
</dbReference>
<organism evidence="4">
    <name type="scientific">Spongospora subterranea</name>
    <dbReference type="NCBI Taxonomy" id="70186"/>
    <lineage>
        <taxon>Eukaryota</taxon>
        <taxon>Sar</taxon>
        <taxon>Rhizaria</taxon>
        <taxon>Endomyxa</taxon>
        <taxon>Phytomyxea</taxon>
        <taxon>Plasmodiophorida</taxon>
        <taxon>Plasmodiophoridae</taxon>
        <taxon>Spongospora</taxon>
    </lineage>
</organism>
<keyword evidence="2" id="KW-0472">Membrane</keyword>
<feature type="transmembrane region" description="Helical" evidence="2">
    <location>
        <begin position="161"/>
        <end position="180"/>
    </location>
</feature>
<dbReference type="EMBL" id="HACM01008975">
    <property type="protein sequence ID" value="CRZ09417.1"/>
    <property type="molecule type" value="Transcribed_RNA"/>
</dbReference>
<dbReference type="InterPro" id="IPR000626">
    <property type="entry name" value="Ubiquitin-like_dom"/>
</dbReference>
<accession>A0A0H5R6L3</accession>
<keyword evidence="2" id="KW-1133">Transmembrane helix</keyword>
<evidence type="ECO:0000256" key="1">
    <source>
        <dbReference type="SAM" id="MobiDB-lite"/>
    </source>
</evidence>
<keyword evidence="2" id="KW-0812">Transmembrane</keyword>
<dbReference type="InterPro" id="IPR025390">
    <property type="entry name" value="Dsc3_C"/>
</dbReference>
<sequence>MPGEASSPKQNRGPSYEEVPTRDDDEKVTVTILNGVQPKRTVDVPSLMTVEQFKHFAFPNEVSTKNIRLIHCGRMLTDVNQAMRDCGLEKSPFIHVSISSKVADANHGQEIQTTEVDLEESLEDSDRRLALLLSERDETVIDIDGYDPDFHPVREGDHQDFIWGFIFGACLGYISIIWLWQPSVSRRHKLGIVTGILVFLVIGSSRQSNPSSSTPLEQGNGPGT</sequence>
<evidence type="ECO:0000259" key="3">
    <source>
        <dbReference type="PROSITE" id="PS50053"/>
    </source>
</evidence>
<feature type="region of interest" description="Disordered" evidence="1">
    <location>
        <begin position="1"/>
        <end position="25"/>
    </location>
</feature>